<comment type="caution">
    <text evidence="2">The sequence shown here is derived from an EMBL/GenBank/DDBJ whole genome shotgun (WGS) entry which is preliminary data.</text>
</comment>
<evidence type="ECO:0000259" key="1">
    <source>
        <dbReference type="SMART" id="SM00905"/>
    </source>
</evidence>
<protein>
    <submittedName>
        <fullName evidence="2">Dihydroneopterin aldolase</fullName>
    </submittedName>
</protein>
<dbReference type="Gene3D" id="3.30.1130.10">
    <property type="match status" value="1"/>
</dbReference>
<keyword evidence="3" id="KW-1185">Reference proteome</keyword>
<feature type="domain" description="Dihydroneopterin aldolase/epimerase" evidence="1">
    <location>
        <begin position="13"/>
        <end position="118"/>
    </location>
</feature>
<accession>A0A371R8C0</accession>
<gene>
    <name evidence="2" type="ORF">DX908_15610</name>
</gene>
<evidence type="ECO:0000313" key="3">
    <source>
        <dbReference type="Proteomes" id="UP000264589"/>
    </source>
</evidence>
<dbReference type="GO" id="GO:0004150">
    <property type="term" value="F:dihydroneopterin aldolase activity"/>
    <property type="evidence" value="ECO:0007669"/>
    <property type="project" value="InterPro"/>
</dbReference>
<dbReference type="InterPro" id="IPR043133">
    <property type="entry name" value="GTP-CH-I_C/QueF"/>
</dbReference>
<dbReference type="OrthoDB" id="7594733at2"/>
<dbReference type="SUPFAM" id="SSF55620">
    <property type="entry name" value="Tetrahydrobiopterin biosynthesis enzymes-like"/>
    <property type="match status" value="1"/>
</dbReference>
<dbReference type="InterPro" id="IPR006157">
    <property type="entry name" value="FolB_dom"/>
</dbReference>
<reference evidence="2 3" key="1">
    <citation type="submission" date="2018-08" db="EMBL/GenBank/DDBJ databases">
        <title>Parvularcula sp. SM1705, isolated from surface water of the South Sea China.</title>
        <authorList>
            <person name="Sun L."/>
        </authorList>
    </citation>
    <scope>NUCLEOTIDE SEQUENCE [LARGE SCALE GENOMIC DNA]</scope>
    <source>
        <strain evidence="2 3">SM1705</strain>
    </source>
</reference>
<organism evidence="2 3">
    <name type="scientific">Parvularcula marina</name>
    <dbReference type="NCBI Taxonomy" id="2292771"/>
    <lineage>
        <taxon>Bacteria</taxon>
        <taxon>Pseudomonadati</taxon>
        <taxon>Pseudomonadota</taxon>
        <taxon>Alphaproteobacteria</taxon>
        <taxon>Parvularculales</taxon>
        <taxon>Parvularculaceae</taxon>
        <taxon>Parvularcula</taxon>
    </lineage>
</organism>
<dbReference type="Pfam" id="PF02152">
    <property type="entry name" value="FolB"/>
    <property type="match status" value="1"/>
</dbReference>
<sequence length="128" mass="14243">MRVPLLAKGYYAIFADNLRIDMRLGVNPDEVSPQPVRIDIIAIVSRLGEGDGIEDVVDYNHLRDDALELCEERHFGLQESYCEALIERLRARDTIAGVIVETRKLSAFADCAGIGCHMTDIEPEALKG</sequence>
<name>A0A371R8C0_9PROT</name>
<dbReference type="InParanoid" id="A0A371R8C0"/>
<dbReference type="GO" id="GO:0006760">
    <property type="term" value="P:folic acid-containing compound metabolic process"/>
    <property type="evidence" value="ECO:0007669"/>
    <property type="project" value="InterPro"/>
</dbReference>
<dbReference type="RefSeq" id="WP_116393409.1">
    <property type="nucleotide sequence ID" value="NZ_QUQO01000002.1"/>
</dbReference>
<evidence type="ECO:0000313" key="2">
    <source>
        <dbReference type="EMBL" id="RFB01694.1"/>
    </source>
</evidence>
<dbReference type="EMBL" id="QUQO01000002">
    <property type="protein sequence ID" value="RFB01694.1"/>
    <property type="molecule type" value="Genomic_DNA"/>
</dbReference>
<proteinExistence type="predicted"/>
<dbReference type="AlphaFoldDB" id="A0A371R8C0"/>
<dbReference type="Proteomes" id="UP000264589">
    <property type="component" value="Unassembled WGS sequence"/>
</dbReference>
<dbReference type="SMART" id="SM00905">
    <property type="entry name" value="FolB"/>
    <property type="match status" value="1"/>
</dbReference>